<accession>A0A3B5ZNK4</accession>
<dbReference type="Gramene" id="TraesCS1D02G051200.1">
    <property type="protein sequence ID" value="TraesCS1D02G051200.1.cds1"/>
    <property type="gene ID" value="TraesCS1D02G051200"/>
</dbReference>
<proteinExistence type="predicted"/>
<keyword evidence="3" id="KW-1185">Reference proteome</keyword>
<evidence type="ECO:0000313" key="2">
    <source>
        <dbReference type="EnsemblPlants" id="TraesCS1D02G051200.1.cds1"/>
    </source>
</evidence>
<sequence length="102" mass="11098">MPRHRSLCATTQVRRGSVPRASTVVAPSRRDLCATTQVLCDLLVSATTVLFAHDITPHSRGLAARRRRHGRPSNLVALIPIAVAVAFLLHSFSEPPSRSLSH</sequence>
<dbReference type="EnsemblPlants" id="TraesCS1D02G051200.1">
    <property type="protein sequence ID" value="TraesCS1D02G051200.1.cds1"/>
    <property type="gene ID" value="TraesCS1D02G051200"/>
</dbReference>
<keyword evidence="1" id="KW-0472">Membrane</keyword>
<dbReference type="Gramene" id="TraesROB_scaffold_043454_01G000200.1">
    <property type="protein sequence ID" value="TraesROB_scaffold_043454_01G000200.1"/>
    <property type="gene ID" value="TraesROB_scaffold_043454_01G000200"/>
</dbReference>
<dbReference type="Gramene" id="TraesCS1D03G0110600.1">
    <property type="protein sequence ID" value="TraesCS1D03G0110600.1.CDS1"/>
    <property type="gene ID" value="TraesCS1D03G0110600"/>
</dbReference>
<evidence type="ECO:0000256" key="1">
    <source>
        <dbReference type="SAM" id="Phobius"/>
    </source>
</evidence>
<feature type="transmembrane region" description="Helical" evidence="1">
    <location>
        <begin position="75"/>
        <end position="93"/>
    </location>
</feature>
<name>A0A3B5ZNK4_WHEAT</name>
<evidence type="ECO:0000313" key="3">
    <source>
        <dbReference type="Proteomes" id="UP000019116"/>
    </source>
</evidence>
<protein>
    <submittedName>
        <fullName evidence="2">Uncharacterized protein</fullName>
    </submittedName>
</protein>
<reference evidence="2" key="1">
    <citation type="submission" date="2018-08" db="EMBL/GenBank/DDBJ databases">
        <authorList>
            <person name="Rossello M."/>
        </authorList>
    </citation>
    <scope>NUCLEOTIDE SEQUENCE [LARGE SCALE GENOMIC DNA]</scope>
    <source>
        <strain evidence="2">cv. Chinese Spring</strain>
    </source>
</reference>
<dbReference type="Gramene" id="TraesLDM1D03G00422240.1">
    <property type="protein sequence ID" value="TraesLDM1D03G00422240.1.CDS1"/>
    <property type="gene ID" value="TraesLDM1D03G00422240"/>
</dbReference>
<keyword evidence="1" id="KW-0812">Transmembrane</keyword>
<dbReference type="Proteomes" id="UP000019116">
    <property type="component" value="Chromosome 1D"/>
</dbReference>
<keyword evidence="1" id="KW-1133">Transmembrane helix</keyword>
<dbReference type="AlphaFoldDB" id="A0A3B5ZNK4"/>
<organism evidence="2">
    <name type="scientific">Triticum aestivum</name>
    <name type="common">Wheat</name>
    <dbReference type="NCBI Taxonomy" id="4565"/>
    <lineage>
        <taxon>Eukaryota</taxon>
        <taxon>Viridiplantae</taxon>
        <taxon>Streptophyta</taxon>
        <taxon>Embryophyta</taxon>
        <taxon>Tracheophyta</taxon>
        <taxon>Spermatophyta</taxon>
        <taxon>Magnoliopsida</taxon>
        <taxon>Liliopsida</taxon>
        <taxon>Poales</taxon>
        <taxon>Poaceae</taxon>
        <taxon>BOP clade</taxon>
        <taxon>Pooideae</taxon>
        <taxon>Triticodae</taxon>
        <taxon>Triticeae</taxon>
        <taxon>Triticinae</taxon>
        <taxon>Triticum</taxon>
    </lineage>
</organism>
<reference evidence="2" key="2">
    <citation type="submission" date="2018-10" db="UniProtKB">
        <authorList>
            <consortium name="EnsemblPlants"/>
        </authorList>
    </citation>
    <scope>IDENTIFICATION</scope>
</reference>
<dbReference type="PaxDb" id="4565-Traes_1DS_60D411692.1"/>